<evidence type="ECO:0000256" key="8">
    <source>
        <dbReference type="PIRSR" id="PIRSR000294-1"/>
    </source>
</evidence>
<dbReference type="Proteomes" id="UP000260665">
    <property type="component" value="Unassembled WGS sequence"/>
</dbReference>
<comment type="caution">
    <text evidence="11">The sequence shown here is derived from an EMBL/GenBank/DDBJ whole genome shotgun (WGS) entry which is preliminary data.</text>
</comment>
<dbReference type="InterPro" id="IPR009056">
    <property type="entry name" value="Cyt_c-like_dom"/>
</dbReference>
<dbReference type="GO" id="GO:0020037">
    <property type="term" value="F:heme binding"/>
    <property type="evidence" value="ECO:0007669"/>
    <property type="project" value="InterPro"/>
</dbReference>
<reference evidence="11 12" key="1">
    <citation type="submission" date="2018-05" db="EMBL/GenBank/DDBJ databases">
        <title>Rhodoferax soyangensis sp.nov., isolated from an oligotrophic freshwater lake.</title>
        <authorList>
            <person name="Park M."/>
        </authorList>
    </citation>
    <scope>NUCLEOTIDE SEQUENCE [LARGE SCALE GENOMIC DNA]</scope>
    <source>
        <strain evidence="11 12">IMCC26218</strain>
    </source>
</reference>
<evidence type="ECO:0000256" key="3">
    <source>
        <dbReference type="ARBA" id="ARBA00022723"/>
    </source>
</evidence>
<dbReference type="PANTHER" id="PTHR30600:SF7">
    <property type="entry name" value="CYTOCHROME C PEROXIDASE-RELATED"/>
    <property type="match status" value="1"/>
</dbReference>
<feature type="binding site" description="axial binding residue" evidence="9">
    <location>
        <position position="307"/>
    </location>
    <ligand>
        <name>heme c</name>
        <dbReference type="ChEBI" id="CHEBI:61717"/>
        <label>2</label>
    </ligand>
    <ligandPart>
        <name>Fe</name>
        <dbReference type="ChEBI" id="CHEBI:18248"/>
    </ligandPart>
</feature>
<evidence type="ECO:0000256" key="2">
    <source>
        <dbReference type="ARBA" id="ARBA00022617"/>
    </source>
</evidence>
<evidence type="ECO:0000256" key="7">
    <source>
        <dbReference type="ARBA" id="ARBA00023004"/>
    </source>
</evidence>
<feature type="binding site" description="covalent" evidence="8">
    <location>
        <position position="85"/>
    </location>
    <ligand>
        <name>heme c</name>
        <dbReference type="ChEBI" id="CHEBI:61717"/>
        <label>1</label>
    </ligand>
</feature>
<keyword evidence="7 9" id="KW-0408">Iron</keyword>
<protein>
    <submittedName>
        <fullName evidence="11">Cytochrome B6</fullName>
    </submittedName>
</protein>
<keyword evidence="2 8" id="KW-0349">Heme</keyword>
<evidence type="ECO:0000259" key="10">
    <source>
        <dbReference type="PROSITE" id="PS51007"/>
    </source>
</evidence>
<dbReference type="EMBL" id="QFZK01000006">
    <property type="protein sequence ID" value="RFO96701.1"/>
    <property type="molecule type" value="Genomic_DNA"/>
</dbReference>
<name>A0A3E1RBV2_9BURK</name>
<dbReference type="GO" id="GO:0009055">
    <property type="term" value="F:electron transfer activity"/>
    <property type="evidence" value="ECO:0007669"/>
    <property type="project" value="InterPro"/>
</dbReference>
<comment type="cofactor">
    <cofactor evidence="8">
        <name>heme</name>
        <dbReference type="ChEBI" id="CHEBI:30413"/>
    </cofactor>
    <text evidence="8">Binds 2 heme groups.</text>
</comment>
<keyword evidence="5" id="KW-0574">Periplasm</keyword>
<dbReference type="AlphaFoldDB" id="A0A3E1RBV2"/>
<dbReference type="InterPro" id="IPR036909">
    <property type="entry name" value="Cyt_c-like_dom_sf"/>
</dbReference>
<gene>
    <name evidence="11" type="ORF">DIC66_11840</name>
</gene>
<dbReference type="PANTHER" id="PTHR30600">
    <property type="entry name" value="CYTOCHROME C PEROXIDASE-RELATED"/>
    <property type="match status" value="1"/>
</dbReference>
<feature type="domain" description="Cytochrome c" evidence="10">
    <location>
        <begin position="214"/>
        <end position="332"/>
    </location>
</feature>
<feature type="binding site" description="axial binding residue" evidence="9">
    <location>
        <position position="232"/>
    </location>
    <ligand>
        <name>heme c</name>
        <dbReference type="ChEBI" id="CHEBI:61717"/>
        <label>2</label>
    </ligand>
    <ligandPart>
        <name>Fe</name>
        <dbReference type="ChEBI" id="CHEBI:18248"/>
    </ligandPart>
</feature>
<evidence type="ECO:0000256" key="9">
    <source>
        <dbReference type="PIRSR" id="PIRSR000294-2"/>
    </source>
</evidence>
<feature type="domain" description="Cytochrome c" evidence="10">
    <location>
        <begin position="63"/>
        <end position="171"/>
    </location>
</feature>
<dbReference type="Gene3D" id="1.10.760.10">
    <property type="entry name" value="Cytochrome c-like domain"/>
    <property type="match status" value="2"/>
</dbReference>
<feature type="binding site" description="covalent" evidence="8">
    <location>
        <position position="88"/>
    </location>
    <ligand>
        <name>heme c</name>
        <dbReference type="ChEBI" id="CHEBI:61717"/>
        <label>1</label>
    </ligand>
</feature>
<comment type="subcellular location">
    <subcellularLocation>
        <location evidence="1">Periplasm</location>
    </subcellularLocation>
</comment>
<dbReference type="RefSeq" id="WP_117177408.1">
    <property type="nucleotide sequence ID" value="NZ_QFZK01000006.1"/>
</dbReference>
<dbReference type="OrthoDB" id="9805202at2"/>
<evidence type="ECO:0000256" key="5">
    <source>
        <dbReference type="ARBA" id="ARBA00022764"/>
    </source>
</evidence>
<keyword evidence="3 9" id="KW-0479">Metal-binding</keyword>
<keyword evidence="6" id="KW-0560">Oxidoreductase</keyword>
<sequence length="343" mass="37411">MKTKAGWALAGLFTITATLLLPACKGQETQAVTVLAEHERFRAITHPSDALLPLPPGPDVDTQKVELGRRLFFEPRLSHDNSLSCASCHDLAHGGADNRPTATGIGKQLGPINTPTVFNAGLNIAQFWDGRADTLEAQAAGPVHNPLEMGSNWQEVKTKLAQDPAYVQAFMQVYGQSLEGALVADALAAFERTLATPNSRFDQFLRGNSTALSTQEKAGYQFFKDYGCASCHQGAGIGGNMYQRFGVMEDYYRDKPAKPADLGRFNVTQLPQDRHVFKVPGLRNVAVTAPYFHDASAATLEEAVRVMGRYQLGRELPRNEVAAITAFLRALTGEWQGKPLQRP</sequence>
<dbReference type="PIRSF" id="PIRSF000294">
    <property type="entry name" value="Cytochrome-c_peroxidase"/>
    <property type="match status" value="1"/>
</dbReference>
<proteinExistence type="predicted"/>
<dbReference type="GO" id="GO:0046872">
    <property type="term" value="F:metal ion binding"/>
    <property type="evidence" value="ECO:0007669"/>
    <property type="project" value="UniProtKB-KW"/>
</dbReference>
<feature type="binding site" description="covalent" evidence="8">
    <location>
        <position position="228"/>
    </location>
    <ligand>
        <name>heme c</name>
        <dbReference type="ChEBI" id="CHEBI:61717"/>
        <label>2</label>
    </ligand>
</feature>
<dbReference type="GO" id="GO:0004130">
    <property type="term" value="F:cytochrome-c peroxidase activity"/>
    <property type="evidence" value="ECO:0007669"/>
    <property type="project" value="TreeGrafter"/>
</dbReference>
<dbReference type="Pfam" id="PF03150">
    <property type="entry name" value="CCP_MauG"/>
    <property type="match status" value="1"/>
</dbReference>
<evidence type="ECO:0000256" key="6">
    <source>
        <dbReference type="ARBA" id="ARBA00023002"/>
    </source>
</evidence>
<dbReference type="InterPro" id="IPR004852">
    <property type="entry name" value="Di-haem_cyt_c_peroxidsae"/>
</dbReference>
<evidence type="ECO:0000256" key="1">
    <source>
        <dbReference type="ARBA" id="ARBA00004418"/>
    </source>
</evidence>
<feature type="binding site" description="axial binding residue" evidence="9">
    <location>
        <position position="89"/>
    </location>
    <ligand>
        <name>heme c</name>
        <dbReference type="ChEBI" id="CHEBI:61717"/>
        <label>1</label>
    </ligand>
    <ligandPart>
        <name>Fe</name>
        <dbReference type="ChEBI" id="CHEBI:18248"/>
    </ligandPart>
</feature>
<organism evidence="11 12">
    <name type="scientific">Rhodoferax lacus</name>
    <dbReference type="NCBI Taxonomy" id="2184758"/>
    <lineage>
        <taxon>Bacteria</taxon>
        <taxon>Pseudomonadati</taxon>
        <taxon>Pseudomonadota</taxon>
        <taxon>Betaproteobacteria</taxon>
        <taxon>Burkholderiales</taxon>
        <taxon>Comamonadaceae</taxon>
        <taxon>Rhodoferax</taxon>
    </lineage>
</organism>
<keyword evidence="4" id="KW-0732">Signal</keyword>
<dbReference type="GO" id="GO:0042597">
    <property type="term" value="C:periplasmic space"/>
    <property type="evidence" value="ECO:0007669"/>
    <property type="project" value="UniProtKB-SubCell"/>
</dbReference>
<evidence type="ECO:0000313" key="11">
    <source>
        <dbReference type="EMBL" id="RFO96701.1"/>
    </source>
</evidence>
<dbReference type="PROSITE" id="PS51007">
    <property type="entry name" value="CYTC"/>
    <property type="match status" value="2"/>
</dbReference>
<dbReference type="SUPFAM" id="SSF46626">
    <property type="entry name" value="Cytochrome c"/>
    <property type="match status" value="2"/>
</dbReference>
<dbReference type="InterPro" id="IPR026259">
    <property type="entry name" value="MauG/Cytc_peroxidase"/>
</dbReference>
<evidence type="ECO:0000313" key="12">
    <source>
        <dbReference type="Proteomes" id="UP000260665"/>
    </source>
</evidence>
<dbReference type="InterPro" id="IPR051395">
    <property type="entry name" value="Cytochrome_c_Peroxidase/MauG"/>
</dbReference>
<evidence type="ECO:0000256" key="4">
    <source>
        <dbReference type="ARBA" id="ARBA00022729"/>
    </source>
</evidence>
<keyword evidence="12" id="KW-1185">Reference proteome</keyword>
<accession>A0A3E1RBV2</accession>
<feature type="binding site" description="covalent" evidence="8">
    <location>
        <position position="231"/>
    </location>
    <ligand>
        <name>heme c</name>
        <dbReference type="ChEBI" id="CHEBI:61717"/>
        <label>2</label>
    </ligand>
</feature>
<comment type="PTM">
    <text evidence="8">Binds 2 heme groups per subunit.</text>
</comment>